<dbReference type="Gene3D" id="3.40.710.10">
    <property type="entry name" value="DD-peptidase/beta-lactamase superfamily"/>
    <property type="match status" value="1"/>
</dbReference>
<dbReference type="PANTHER" id="PTHR35333">
    <property type="entry name" value="BETA-LACTAMASE"/>
    <property type="match status" value="1"/>
</dbReference>
<dbReference type="GO" id="GO:0008800">
    <property type="term" value="F:beta-lactamase activity"/>
    <property type="evidence" value="ECO:0007669"/>
    <property type="project" value="UniProtKB-EC"/>
</dbReference>
<evidence type="ECO:0000313" key="9">
    <source>
        <dbReference type="EMBL" id="MFI7588766.1"/>
    </source>
</evidence>
<dbReference type="SUPFAM" id="SSF56601">
    <property type="entry name" value="beta-lactamase/transpeptidase-like"/>
    <property type="match status" value="1"/>
</dbReference>
<keyword evidence="3 5" id="KW-0378">Hydrolase</keyword>
<proteinExistence type="inferred from homology"/>
<evidence type="ECO:0000256" key="4">
    <source>
        <dbReference type="ARBA" id="ARBA00023251"/>
    </source>
</evidence>
<evidence type="ECO:0000256" key="2">
    <source>
        <dbReference type="ARBA" id="ARBA00012865"/>
    </source>
</evidence>
<protein>
    <recommendedName>
        <fullName evidence="2 5">Beta-lactamase</fullName>
        <ecNumber evidence="2 5">3.5.2.6</ecNumber>
    </recommendedName>
</protein>
<evidence type="ECO:0000256" key="5">
    <source>
        <dbReference type="RuleBase" id="RU361140"/>
    </source>
</evidence>
<comment type="caution">
    <text evidence="9">The sequence shown here is derived from an EMBL/GenBank/DDBJ whole genome shotgun (WGS) entry which is preliminary data.</text>
</comment>
<keyword evidence="7" id="KW-0732">Signal</keyword>
<dbReference type="PANTHER" id="PTHR35333:SF3">
    <property type="entry name" value="BETA-LACTAMASE-TYPE TRANSPEPTIDASE FOLD CONTAINING PROTEIN"/>
    <property type="match status" value="1"/>
</dbReference>
<dbReference type="Pfam" id="PF13354">
    <property type="entry name" value="Beta-lactamase2"/>
    <property type="match status" value="1"/>
</dbReference>
<feature type="chain" id="PRO_5046127508" description="Beta-lactamase" evidence="7">
    <location>
        <begin position="24"/>
        <end position="303"/>
    </location>
</feature>
<evidence type="ECO:0000256" key="7">
    <source>
        <dbReference type="SAM" id="SignalP"/>
    </source>
</evidence>
<reference evidence="9 10" key="1">
    <citation type="submission" date="2024-10" db="EMBL/GenBank/DDBJ databases">
        <title>The Natural Products Discovery Center: Release of the First 8490 Sequenced Strains for Exploring Actinobacteria Biosynthetic Diversity.</title>
        <authorList>
            <person name="Kalkreuter E."/>
            <person name="Kautsar S.A."/>
            <person name="Yang D."/>
            <person name="Bader C.D."/>
            <person name="Teijaro C.N."/>
            <person name="Fluegel L."/>
            <person name="Davis C.M."/>
            <person name="Simpson J.R."/>
            <person name="Lauterbach L."/>
            <person name="Steele A.D."/>
            <person name="Gui C."/>
            <person name="Meng S."/>
            <person name="Li G."/>
            <person name="Viehrig K."/>
            <person name="Ye F."/>
            <person name="Su P."/>
            <person name="Kiefer A.F."/>
            <person name="Nichols A."/>
            <person name="Cepeda A.J."/>
            <person name="Yan W."/>
            <person name="Fan B."/>
            <person name="Jiang Y."/>
            <person name="Adhikari A."/>
            <person name="Zheng C.-J."/>
            <person name="Schuster L."/>
            <person name="Cowan T.M."/>
            <person name="Smanski M.J."/>
            <person name="Chevrette M.G."/>
            <person name="De Carvalho L.P.S."/>
            <person name="Shen B."/>
        </authorList>
    </citation>
    <scope>NUCLEOTIDE SEQUENCE [LARGE SCALE GENOMIC DNA]</scope>
    <source>
        <strain evidence="9 10">NPDC049639</strain>
    </source>
</reference>
<evidence type="ECO:0000256" key="3">
    <source>
        <dbReference type="ARBA" id="ARBA00022801"/>
    </source>
</evidence>
<dbReference type="EMBL" id="JBITLV010000005">
    <property type="protein sequence ID" value="MFI7588766.1"/>
    <property type="molecule type" value="Genomic_DNA"/>
</dbReference>
<keyword evidence="10" id="KW-1185">Reference proteome</keyword>
<evidence type="ECO:0000256" key="1">
    <source>
        <dbReference type="ARBA" id="ARBA00009009"/>
    </source>
</evidence>
<dbReference type="InterPro" id="IPR012338">
    <property type="entry name" value="Beta-lactam/transpept-like"/>
</dbReference>
<evidence type="ECO:0000313" key="10">
    <source>
        <dbReference type="Proteomes" id="UP001612915"/>
    </source>
</evidence>
<feature type="compositionally biased region" description="Polar residues" evidence="6">
    <location>
        <begin position="29"/>
        <end position="43"/>
    </location>
</feature>
<dbReference type="InterPro" id="IPR045155">
    <property type="entry name" value="Beta-lactam_cat"/>
</dbReference>
<dbReference type="InterPro" id="IPR023650">
    <property type="entry name" value="Beta-lactam_class-A_AS"/>
</dbReference>
<name>A0ABW8AQZ1_9ACTN</name>
<sequence>MAHTLTRRAALALLSSAPLAACAAPSTRKSTGPTGSVASSTGPSLDPTGFADLEQKHDARLGVYAVNTASGVDLAYRADERFAYCSTLKSLLAGLVLQRADLPLDRRLRYRRADLVDYSPVTEKRVRTGLTVRETLDAALRFSDNTAANLLFDQLGGPAAVQAGLRAIGDDVTHVDRRETELNEARPGDIRDTTTPRALAASLRAFAVDDALPADRRALLNDWMARNTTGDALIRAGAPEGWRVEDKTGAGRYGTRNDVAVLRPPSGAPVVLAVMTRKPDADAGYDDALVAAAARLVSEALTG</sequence>
<gene>
    <name evidence="9" type="primary">bla</name>
    <name evidence="9" type="ORF">ACIB24_16980</name>
</gene>
<evidence type="ECO:0000256" key="6">
    <source>
        <dbReference type="SAM" id="MobiDB-lite"/>
    </source>
</evidence>
<comment type="catalytic activity">
    <reaction evidence="5">
        <text>a beta-lactam + H2O = a substituted beta-amino acid</text>
        <dbReference type="Rhea" id="RHEA:20401"/>
        <dbReference type="ChEBI" id="CHEBI:15377"/>
        <dbReference type="ChEBI" id="CHEBI:35627"/>
        <dbReference type="ChEBI" id="CHEBI:140347"/>
        <dbReference type="EC" id="3.5.2.6"/>
    </reaction>
</comment>
<dbReference type="NCBIfam" id="NF033103">
    <property type="entry name" value="bla_class_A"/>
    <property type="match status" value="1"/>
</dbReference>
<dbReference type="EC" id="3.5.2.6" evidence="2 5"/>
<comment type="similarity">
    <text evidence="1 5">Belongs to the class-A beta-lactamase family.</text>
</comment>
<evidence type="ECO:0000259" key="8">
    <source>
        <dbReference type="Pfam" id="PF13354"/>
    </source>
</evidence>
<accession>A0ABW8AQZ1</accession>
<keyword evidence="4 5" id="KW-0046">Antibiotic resistance</keyword>
<dbReference type="PRINTS" id="PR00118">
    <property type="entry name" value="BLACTAMASEA"/>
</dbReference>
<dbReference type="InterPro" id="IPR000871">
    <property type="entry name" value="Beta-lactam_class-A"/>
</dbReference>
<dbReference type="PROSITE" id="PS00146">
    <property type="entry name" value="BETA_LACTAMASE_A"/>
    <property type="match status" value="1"/>
</dbReference>
<feature type="domain" description="Beta-lactamase class A catalytic" evidence="8">
    <location>
        <begin position="62"/>
        <end position="276"/>
    </location>
</feature>
<dbReference type="Proteomes" id="UP001612915">
    <property type="component" value="Unassembled WGS sequence"/>
</dbReference>
<organism evidence="9 10">
    <name type="scientific">Spongisporangium articulatum</name>
    <dbReference type="NCBI Taxonomy" id="3362603"/>
    <lineage>
        <taxon>Bacteria</taxon>
        <taxon>Bacillati</taxon>
        <taxon>Actinomycetota</taxon>
        <taxon>Actinomycetes</taxon>
        <taxon>Kineosporiales</taxon>
        <taxon>Kineosporiaceae</taxon>
        <taxon>Spongisporangium</taxon>
    </lineage>
</organism>
<feature type="signal peptide" evidence="7">
    <location>
        <begin position="1"/>
        <end position="23"/>
    </location>
</feature>
<dbReference type="RefSeq" id="WP_398282780.1">
    <property type="nucleotide sequence ID" value="NZ_JBITLV010000005.1"/>
</dbReference>
<feature type="region of interest" description="Disordered" evidence="6">
    <location>
        <begin position="24"/>
        <end position="51"/>
    </location>
</feature>